<protein>
    <submittedName>
        <fullName evidence="1">Uncharacterized protein</fullName>
    </submittedName>
</protein>
<organism evidence="1 2">
    <name type="scientific">Oryza meyeriana var. granulata</name>
    <dbReference type="NCBI Taxonomy" id="110450"/>
    <lineage>
        <taxon>Eukaryota</taxon>
        <taxon>Viridiplantae</taxon>
        <taxon>Streptophyta</taxon>
        <taxon>Embryophyta</taxon>
        <taxon>Tracheophyta</taxon>
        <taxon>Spermatophyta</taxon>
        <taxon>Magnoliopsida</taxon>
        <taxon>Liliopsida</taxon>
        <taxon>Poales</taxon>
        <taxon>Poaceae</taxon>
        <taxon>BOP clade</taxon>
        <taxon>Oryzoideae</taxon>
        <taxon>Oryzeae</taxon>
        <taxon>Oryzinae</taxon>
        <taxon>Oryza</taxon>
        <taxon>Oryza meyeriana</taxon>
    </lineage>
</organism>
<reference evidence="1 2" key="1">
    <citation type="submission" date="2019-11" db="EMBL/GenBank/DDBJ databases">
        <title>Whole genome sequence of Oryza granulata.</title>
        <authorList>
            <person name="Li W."/>
        </authorList>
    </citation>
    <scope>NUCLEOTIDE SEQUENCE [LARGE SCALE GENOMIC DNA]</scope>
    <source>
        <strain evidence="2">cv. Menghai</strain>
        <tissue evidence="1">Leaf</tissue>
    </source>
</reference>
<keyword evidence="2" id="KW-1185">Reference proteome</keyword>
<gene>
    <name evidence="1" type="ORF">E2562_000507</name>
</gene>
<name>A0A6G1CC69_9ORYZ</name>
<dbReference type="EMBL" id="SPHZ02000009">
    <property type="protein sequence ID" value="KAF0897799.1"/>
    <property type="molecule type" value="Genomic_DNA"/>
</dbReference>
<dbReference type="Proteomes" id="UP000479710">
    <property type="component" value="Unassembled WGS sequence"/>
</dbReference>
<proteinExistence type="predicted"/>
<comment type="caution">
    <text evidence="1">The sequence shown here is derived from an EMBL/GenBank/DDBJ whole genome shotgun (WGS) entry which is preliminary data.</text>
</comment>
<evidence type="ECO:0000313" key="2">
    <source>
        <dbReference type="Proteomes" id="UP000479710"/>
    </source>
</evidence>
<evidence type="ECO:0000313" key="1">
    <source>
        <dbReference type="EMBL" id="KAF0897799.1"/>
    </source>
</evidence>
<accession>A0A6G1CC69</accession>
<dbReference type="AlphaFoldDB" id="A0A6G1CC69"/>
<sequence>MVPVVEYGGGGAGSSGAIADGALPPSPQLLALLRPSDGSASAVGWLCFGRRVAVDLTREVC</sequence>